<feature type="compositionally biased region" description="Polar residues" evidence="1">
    <location>
        <begin position="383"/>
        <end position="397"/>
    </location>
</feature>
<evidence type="ECO:0000259" key="2">
    <source>
        <dbReference type="PROSITE" id="PS50024"/>
    </source>
</evidence>
<name>A0A9Q9VWF4_CYPCA</name>
<organism evidence="3">
    <name type="scientific">Cyprinus carpio</name>
    <name type="common">Common carp</name>
    <dbReference type="NCBI Taxonomy" id="7962"/>
    <lineage>
        <taxon>Eukaryota</taxon>
        <taxon>Metazoa</taxon>
        <taxon>Chordata</taxon>
        <taxon>Craniata</taxon>
        <taxon>Vertebrata</taxon>
        <taxon>Euteleostomi</taxon>
        <taxon>Actinopterygii</taxon>
        <taxon>Neopterygii</taxon>
        <taxon>Teleostei</taxon>
        <taxon>Ostariophysi</taxon>
        <taxon>Cypriniformes</taxon>
        <taxon>Cyprinidae</taxon>
        <taxon>Cyprininae</taxon>
        <taxon>Cyprinus</taxon>
    </lineage>
</organism>
<dbReference type="KEGG" id="ccar:109070843"/>
<dbReference type="Proteomes" id="UP001155660">
    <property type="component" value="Chromosome B1"/>
</dbReference>
<proteinExistence type="predicted"/>
<dbReference type="InterPro" id="IPR000082">
    <property type="entry name" value="SEA_dom"/>
</dbReference>
<dbReference type="RefSeq" id="XP_042571976.1">
    <property type="nucleotide sequence ID" value="XM_042716042.1"/>
</dbReference>
<feature type="region of interest" description="Disordered" evidence="1">
    <location>
        <begin position="431"/>
        <end position="465"/>
    </location>
</feature>
<sequence length="692" mass="73729">MKINLMTVLNSLPATLKAELIFDPSIGVLHNETLMRMVLSSILISPDDGQLEQFFTAFTYITTNRNITIIENTAVRDTMLNLTLMALSPRFPLFQSNDYMLWFQINLVVLLASFHPSYLVVIPTNLSCDSYDAILKGLEKALAIVPSELLEDLKTSKEILILSLPKGCPQKNTPLPIGSKYVTTATTSSMSTTQLPTKASTGPAVSGEVFVILQIRLHIQYIDAYSNPASLEYQTRSRNITMELNHFYWKLYEPHFLRCYLMGFWPGSVGVDMQLIFKSDTVLPNKESIEDNLKSAIAESKVFLDIIPSSVVVVNQDGSSLTTRQTQSSQNVLIKQTSSAAAPVLSSVVPTSTPTDLSSTAPPNYVSFNVIPDPSTIIVPTDLSDTSVTTGPSVTDGSLNTTDDTHLSSTSSPNVPILSAVSTQKSSITAPLGTLSTADPAHLSHTAPYDHSSTGDPTDHSNTTVLTDPSITAVFTNQTSPTVGSSTTVHIERPSTTVHTGTMTSAVPTDLSSTTASTSPITTTDLSDSSKASVPVGSTTAAIPTDQSHLVVPSDTSTTEFLAHFSRTTLPNSISKNAIPTDRQSTTVNTKTSTTVVPADLSSTISPTGFTDTAVTSGPSVSTVSPGHSNNAVTASLSNTTTNYSSNNVFPTDQPSTTVHTGTSNTAVPIGLSITTVHTASFITKKLYQSIS</sequence>
<accession>A0A9Q9VWF4</accession>
<feature type="domain" description="SEA" evidence="2">
    <location>
        <begin position="205"/>
        <end position="318"/>
    </location>
</feature>
<feature type="region of interest" description="Disordered" evidence="1">
    <location>
        <begin position="382"/>
        <end position="413"/>
    </location>
</feature>
<dbReference type="OrthoDB" id="10070537at2759"/>
<protein>
    <submittedName>
        <fullName evidence="3">Mucin-5AC-like</fullName>
    </submittedName>
</protein>
<dbReference type="AlphaFoldDB" id="A0A9Q9VWF4"/>
<dbReference type="PROSITE" id="PS50024">
    <property type="entry name" value="SEA"/>
    <property type="match status" value="1"/>
</dbReference>
<dbReference type="Pfam" id="PF01390">
    <property type="entry name" value="SEA"/>
    <property type="match status" value="1"/>
</dbReference>
<feature type="compositionally biased region" description="Polar residues" evidence="1">
    <location>
        <begin position="451"/>
        <end position="465"/>
    </location>
</feature>
<evidence type="ECO:0000313" key="3">
    <source>
        <dbReference type="RefSeq" id="XP_042571976.1"/>
    </source>
</evidence>
<feature type="compositionally biased region" description="Polar residues" evidence="1">
    <location>
        <begin position="498"/>
        <end position="511"/>
    </location>
</feature>
<evidence type="ECO:0000256" key="1">
    <source>
        <dbReference type="SAM" id="MobiDB-lite"/>
    </source>
</evidence>
<feature type="region of interest" description="Disordered" evidence="1">
    <location>
        <begin position="498"/>
        <end position="533"/>
    </location>
</feature>
<feature type="compositionally biased region" description="Low complexity" evidence="1">
    <location>
        <begin position="398"/>
        <end position="412"/>
    </location>
</feature>
<gene>
    <name evidence="3" type="primary">LOC109070843</name>
</gene>
<feature type="compositionally biased region" description="Low complexity" evidence="1">
    <location>
        <begin position="512"/>
        <end position="524"/>
    </location>
</feature>
<reference evidence="3" key="1">
    <citation type="submission" date="2025-08" db="UniProtKB">
        <authorList>
            <consortium name="RefSeq"/>
        </authorList>
    </citation>
    <scope>IDENTIFICATION</scope>
    <source>
        <tissue evidence="3">Muscle</tissue>
    </source>
</reference>
<dbReference type="GeneID" id="109070843"/>